<dbReference type="Proteomes" id="UP000319852">
    <property type="component" value="Chromosome"/>
</dbReference>
<sequence>MTYCDTIHCEIRGVLKSGVQMLCGISCSCALSRIAVWLVIAGCCNTCLAGEFVNVTLPAVPASGGTLKNAKAAWADYDNDGWVDVSVGGTLLRNNRNGTFHIVQSTGGDSIWGDYNNDGLLDLFQYAAVGGSGGVVWHNMNGESFAPAAPLPDMPPNSRGATWGDFNGDKYLDLYVGGYENFPSAYYSDVIYTNNQNGTFSQTWEQGIDSRTTPGRPRPARGVATADWDQDNDLDIYVSNYRIEPNALYRNDGSGTFVDVASAKNALATSPGYYGGHSIGSAWGDFDNDGLIDLFAGNFSHPGQPQSRFLKNNGPDADFTFTDKGTGGVSYQESYASPTVGDFDNDGDLDLYLTTVYPIASGGVANFPTLYRNDGNFNFVDVTTEWGLPKSGSISTYQAAFADYDNDGYLDLVTDGKLYRNTGGENNFLKVRLLGAPLFDATAIGAQVRIALGDKIITRQVEGAVGEGNQNDQTLHFGLGDYTGLLNMQITWPNGATQSVDVSGVDQILTVAPTPFHNATSNPETFQGHSNGSELTTADGWSLDEAGVLFSQVGNHSVISSDGSNALKLVDPKNQNTTLYWQEPILQDQRQTLSYDFKLVDTLSFPERSQVSTGSGVTFLVTARQNHEDPALNGIILDGTTSEMLLPANELLDDTWYTVEVDLDSDTDTFRARVGLQGGSLGEWSPVLDMLNATDGLPIRFLANDTVQYDNISLSAASLSTTALLSGDFNSDGMVDGADFLTWQRGDSPSPLSSDDLSDWQSNYAMPSGSSLVTVVPEPAVHLLLALPLFFRRRAGLRQS</sequence>
<dbReference type="OrthoDB" id="5287961at2"/>
<dbReference type="SUPFAM" id="SSF69318">
    <property type="entry name" value="Integrin alpha N-terminal domain"/>
    <property type="match status" value="1"/>
</dbReference>
<name>A0A517MTH8_9BACT</name>
<dbReference type="InterPro" id="IPR027039">
    <property type="entry name" value="Crtac1"/>
</dbReference>
<dbReference type="Gene3D" id="2.130.10.130">
    <property type="entry name" value="Integrin alpha, N-terminal"/>
    <property type="match status" value="2"/>
</dbReference>
<dbReference type="InterPro" id="IPR018247">
    <property type="entry name" value="EF_Hand_1_Ca_BS"/>
</dbReference>
<dbReference type="Pfam" id="PF13517">
    <property type="entry name" value="FG-GAP_3"/>
    <property type="match status" value="3"/>
</dbReference>
<dbReference type="KEGG" id="amob:HG15A2_14640"/>
<keyword evidence="4" id="KW-1185">Reference proteome</keyword>
<dbReference type="Pfam" id="PF07593">
    <property type="entry name" value="UnbV_ASPIC"/>
    <property type="match status" value="1"/>
</dbReference>
<evidence type="ECO:0000313" key="3">
    <source>
        <dbReference type="EMBL" id="QDS98191.1"/>
    </source>
</evidence>
<evidence type="ECO:0000256" key="1">
    <source>
        <dbReference type="ARBA" id="ARBA00022729"/>
    </source>
</evidence>
<dbReference type="EMBL" id="CP036263">
    <property type="protein sequence ID" value="QDS98191.1"/>
    <property type="molecule type" value="Genomic_DNA"/>
</dbReference>
<dbReference type="PANTHER" id="PTHR16026">
    <property type="entry name" value="CARTILAGE ACIDIC PROTEIN 1"/>
    <property type="match status" value="1"/>
</dbReference>
<accession>A0A517MTH8</accession>
<dbReference type="PROSITE" id="PS00018">
    <property type="entry name" value="EF_HAND_1"/>
    <property type="match status" value="1"/>
</dbReference>
<dbReference type="InterPro" id="IPR013517">
    <property type="entry name" value="FG-GAP"/>
</dbReference>
<organism evidence="3 4">
    <name type="scientific">Adhaeretor mobilis</name>
    <dbReference type="NCBI Taxonomy" id="1930276"/>
    <lineage>
        <taxon>Bacteria</taxon>
        <taxon>Pseudomonadati</taxon>
        <taxon>Planctomycetota</taxon>
        <taxon>Planctomycetia</taxon>
        <taxon>Pirellulales</taxon>
        <taxon>Lacipirellulaceae</taxon>
        <taxon>Adhaeretor</taxon>
    </lineage>
</organism>
<proteinExistence type="predicted"/>
<protein>
    <submittedName>
        <fullName evidence="3">FG-GAP repeat protein</fullName>
    </submittedName>
</protein>
<reference evidence="3 4" key="1">
    <citation type="submission" date="2019-02" db="EMBL/GenBank/DDBJ databases">
        <title>Deep-cultivation of Planctomycetes and their phenomic and genomic characterization uncovers novel biology.</title>
        <authorList>
            <person name="Wiegand S."/>
            <person name="Jogler M."/>
            <person name="Boedeker C."/>
            <person name="Pinto D."/>
            <person name="Vollmers J."/>
            <person name="Rivas-Marin E."/>
            <person name="Kohn T."/>
            <person name="Peeters S.H."/>
            <person name="Heuer A."/>
            <person name="Rast P."/>
            <person name="Oberbeckmann S."/>
            <person name="Bunk B."/>
            <person name="Jeske O."/>
            <person name="Meyerdierks A."/>
            <person name="Storesund J.E."/>
            <person name="Kallscheuer N."/>
            <person name="Luecker S."/>
            <person name="Lage O.M."/>
            <person name="Pohl T."/>
            <person name="Merkel B.J."/>
            <person name="Hornburger P."/>
            <person name="Mueller R.-W."/>
            <person name="Bruemmer F."/>
            <person name="Labrenz M."/>
            <person name="Spormann A.M."/>
            <person name="Op den Camp H."/>
            <person name="Overmann J."/>
            <person name="Amann R."/>
            <person name="Jetten M.S.M."/>
            <person name="Mascher T."/>
            <person name="Medema M.H."/>
            <person name="Devos D.P."/>
            <person name="Kaster A.-K."/>
            <person name="Ovreas L."/>
            <person name="Rohde M."/>
            <person name="Galperin M.Y."/>
            <person name="Jogler C."/>
        </authorList>
    </citation>
    <scope>NUCLEOTIDE SEQUENCE [LARGE SCALE GENOMIC DNA]</scope>
    <source>
        <strain evidence="3 4">HG15A2</strain>
    </source>
</reference>
<dbReference type="InterPro" id="IPR011519">
    <property type="entry name" value="UnbV_ASPIC"/>
</dbReference>
<gene>
    <name evidence="3" type="ORF">HG15A2_14640</name>
</gene>
<evidence type="ECO:0000313" key="4">
    <source>
        <dbReference type="Proteomes" id="UP000319852"/>
    </source>
</evidence>
<feature type="domain" description="ASPIC/UnbV" evidence="2">
    <location>
        <begin position="443"/>
        <end position="510"/>
    </location>
</feature>
<evidence type="ECO:0000259" key="2">
    <source>
        <dbReference type="Pfam" id="PF07593"/>
    </source>
</evidence>
<dbReference type="AlphaFoldDB" id="A0A517MTH8"/>
<dbReference type="PANTHER" id="PTHR16026:SF0">
    <property type="entry name" value="CARTILAGE ACIDIC PROTEIN 1"/>
    <property type="match status" value="1"/>
</dbReference>
<keyword evidence="1" id="KW-0732">Signal</keyword>
<dbReference type="InterPro" id="IPR028994">
    <property type="entry name" value="Integrin_alpha_N"/>
</dbReference>